<dbReference type="EMBL" id="FPBD01000015">
    <property type="protein sequence ID" value="SFU17169.1"/>
    <property type="molecule type" value="Genomic_DNA"/>
</dbReference>
<dbReference type="AlphaFoldDB" id="A0A1I7DZR1"/>
<proteinExistence type="predicted"/>
<keyword evidence="4" id="KW-1185">Reference proteome</keyword>
<organism evidence="3 4">
    <name type="scientific">Pseudovibrio denitrificans</name>
    <dbReference type="NCBI Taxonomy" id="258256"/>
    <lineage>
        <taxon>Bacteria</taxon>
        <taxon>Pseudomonadati</taxon>
        <taxon>Pseudomonadota</taxon>
        <taxon>Alphaproteobacteria</taxon>
        <taxon>Hyphomicrobiales</taxon>
        <taxon>Stappiaceae</taxon>
        <taxon>Pseudovibrio</taxon>
    </lineage>
</organism>
<protein>
    <submittedName>
        <fullName evidence="3">Hemolysin-type calcium-binding repeat-containing protein</fullName>
    </submittedName>
</protein>
<dbReference type="Proteomes" id="UP000183371">
    <property type="component" value="Unassembled WGS sequence"/>
</dbReference>
<evidence type="ECO:0000313" key="4">
    <source>
        <dbReference type="Proteomes" id="UP000183371"/>
    </source>
</evidence>
<gene>
    <name evidence="3" type="ORF">SAMN05444141_1151</name>
</gene>
<dbReference type="PRINTS" id="PR00313">
    <property type="entry name" value="CABNDNGRPT"/>
</dbReference>
<dbReference type="PROSITE" id="PS00330">
    <property type="entry name" value="HEMOLYSIN_CALCIUM"/>
    <property type="match status" value="1"/>
</dbReference>
<comment type="subcellular location">
    <subcellularLocation>
        <location evidence="1">Secreted</location>
    </subcellularLocation>
</comment>
<dbReference type="InterPro" id="IPR001343">
    <property type="entry name" value="Hemolysn_Ca-bd"/>
</dbReference>
<dbReference type="InterPro" id="IPR050557">
    <property type="entry name" value="RTX_toxin/Mannuronan_C5-epim"/>
</dbReference>
<dbReference type="PANTHER" id="PTHR38340">
    <property type="entry name" value="S-LAYER PROTEIN"/>
    <property type="match status" value="1"/>
</dbReference>
<dbReference type="InterPro" id="IPR011049">
    <property type="entry name" value="Serralysin-like_metalloprot_C"/>
</dbReference>
<dbReference type="InterPro" id="IPR018511">
    <property type="entry name" value="Hemolysin-typ_Ca-bd_CS"/>
</dbReference>
<evidence type="ECO:0000256" key="1">
    <source>
        <dbReference type="ARBA" id="ARBA00004613"/>
    </source>
</evidence>
<evidence type="ECO:0000256" key="2">
    <source>
        <dbReference type="ARBA" id="ARBA00022525"/>
    </source>
</evidence>
<dbReference type="GO" id="GO:0005509">
    <property type="term" value="F:calcium ion binding"/>
    <property type="evidence" value="ECO:0007669"/>
    <property type="project" value="InterPro"/>
</dbReference>
<dbReference type="Gene3D" id="2.150.10.10">
    <property type="entry name" value="Serralysin-like metalloprotease, C-terminal"/>
    <property type="match status" value="2"/>
</dbReference>
<dbReference type="GO" id="GO:0005576">
    <property type="term" value="C:extracellular region"/>
    <property type="evidence" value="ECO:0007669"/>
    <property type="project" value="UniProtKB-SubCell"/>
</dbReference>
<evidence type="ECO:0000313" key="3">
    <source>
        <dbReference type="EMBL" id="SFU17169.1"/>
    </source>
</evidence>
<dbReference type="SUPFAM" id="SSF51120">
    <property type="entry name" value="beta-Roll"/>
    <property type="match status" value="2"/>
</dbReference>
<keyword evidence="2" id="KW-0964">Secreted</keyword>
<feature type="non-terminal residue" evidence="3">
    <location>
        <position position="1"/>
    </location>
</feature>
<dbReference type="PANTHER" id="PTHR38340:SF1">
    <property type="entry name" value="S-LAYER PROTEIN"/>
    <property type="match status" value="1"/>
</dbReference>
<accession>A0A1I7DZR1</accession>
<dbReference type="Pfam" id="PF00353">
    <property type="entry name" value="HemolysinCabind"/>
    <property type="match status" value="3"/>
</dbReference>
<sequence length="369" mass="39254">ADTLDGGPGNDILSYGGSPTGVSVNLTTGAVSGGHAEGDTISNFETIEGSSYNDVLIGDEQNNSFYGHRGNDRLEGKGGNDTLNAYGGGNDFLDGGSGFDIARYRWSKHAMTINLAAPSQNTGDAAGDTYVSIEGVMGSDAYGDTIIGNASDNKLWGYGGNDTLIGAAGNDRLYGGKGNDTFVFEGPSFGQDVIEDFAAGSGKGDIIWLKYSTLTSFEKVKAQARASGSNTVIQFDAGNTITLRNVKPSQLHANNFKFTNGTRARETKENWLKVSVSGRYARFYLKNPTGSRSRSSSDWKKNGPWVADSVSPSFHCDAANGTAVNYFETVQREKVTKQNGSSFYTDWKVISTRTSTSSKSKSASSSREC</sequence>
<reference evidence="4" key="1">
    <citation type="submission" date="2016-10" db="EMBL/GenBank/DDBJ databases">
        <authorList>
            <person name="Varghese N."/>
            <person name="Submissions S."/>
        </authorList>
    </citation>
    <scope>NUCLEOTIDE SEQUENCE [LARGE SCALE GENOMIC DNA]</scope>
    <source>
        <strain evidence="4">DSM 17465</strain>
    </source>
</reference>
<name>A0A1I7DZR1_9HYPH</name>